<evidence type="ECO:0000256" key="8">
    <source>
        <dbReference type="SAM" id="Phobius"/>
    </source>
</evidence>
<name>A0AA37F930_9ARCH</name>
<keyword evidence="6 8" id="KW-0472">Membrane</keyword>
<comment type="subcellular location">
    <subcellularLocation>
        <location evidence="1">Cell membrane</location>
        <topology evidence="1">Multi-pass membrane protein</topology>
    </subcellularLocation>
</comment>
<dbReference type="Pfam" id="PF07690">
    <property type="entry name" value="MFS_1"/>
    <property type="match status" value="1"/>
</dbReference>
<evidence type="ECO:0000256" key="4">
    <source>
        <dbReference type="ARBA" id="ARBA00022692"/>
    </source>
</evidence>
<feature type="transmembrane region" description="Helical" evidence="8">
    <location>
        <begin position="12"/>
        <end position="37"/>
    </location>
</feature>
<dbReference type="GO" id="GO:0005886">
    <property type="term" value="C:plasma membrane"/>
    <property type="evidence" value="ECO:0007669"/>
    <property type="project" value="UniProtKB-SubCell"/>
</dbReference>
<evidence type="ECO:0000256" key="6">
    <source>
        <dbReference type="ARBA" id="ARBA00023136"/>
    </source>
</evidence>
<sequence length="588" mass="63001">MVQYKWVALSNTTIGVLMASINGTIMLISLPAIFRGINLNPFLPSSFQYLLWILMGYMVVTAVLLVTVGRLSDIYGRVRLFNFGFLIFTIGSILLFLTPSKGDKGALELIVFRMIQAIGGSFLFANSAAIITDAFPATERGKAMGINQIAGLAGSLVGLILGGILSTINWRYVFLVSVPVGILGTVWSYLKLKDTSVRDRNQKIDYAGNAVFAGGLTLILIGITYGLMPYKGSSMGWGDPMVIATIAVGAALLVAFPFVETRVEQPMFNMKLFRFRPFSFGAFAGLLQSMGMGGAMFMIIILMQGIWLPLHGYSYSSVPFWAGIYTLPMMVGFVALGPVSGALSDRMGARLLTTLGMSVAAAAFLILTIFPYNFNYIPFALTLFMMGAGMGMFAAPNITAVMNSLPPHYRGTGSGMRTTMQNTGQTSSMGIFFTIVLVTLSALLPTYFNAGLQSAGAAILIPVFDKIPPTSALFSAFLGYNPVGTILSLLPSSFSSYISPATYAILTGKTWFPLTLAPAFMKALHTSFYAGAGILAVAAVLSALRGRRYVYGEEERPGAEGKPVSQGKPGAVSSVLAEKEKTQQVGKR</sequence>
<reference evidence="10" key="1">
    <citation type="journal article" date="2014" name="Int. J. Syst. Evol. Microbiol.">
        <title>Complete genome sequence of Corynebacterium casei LMG S-19264T (=DSM 44701T), isolated from a smear-ripened cheese.</title>
        <authorList>
            <consortium name="US DOE Joint Genome Institute (JGI-PGF)"/>
            <person name="Walter F."/>
            <person name="Albersmeier A."/>
            <person name="Kalinowski J."/>
            <person name="Ruckert C."/>
        </authorList>
    </citation>
    <scope>NUCLEOTIDE SEQUENCE</scope>
    <source>
        <strain evidence="10">JCM 13583</strain>
    </source>
</reference>
<dbReference type="EMBL" id="BMNY01000001">
    <property type="protein sequence ID" value="GGM70843.1"/>
    <property type="molecule type" value="Genomic_DNA"/>
</dbReference>
<feature type="transmembrane region" description="Helical" evidence="8">
    <location>
        <begin position="80"/>
        <end position="98"/>
    </location>
</feature>
<evidence type="ECO:0000256" key="2">
    <source>
        <dbReference type="ARBA" id="ARBA00022448"/>
    </source>
</evidence>
<feature type="transmembrane region" description="Helical" evidence="8">
    <location>
        <begin position="430"/>
        <end position="450"/>
    </location>
</feature>
<evidence type="ECO:0000256" key="5">
    <source>
        <dbReference type="ARBA" id="ARBA00022989"/>
    </source>
</evidence>
<feature type="transmembrane region" description="Helical" evidence="8">
    <location>
        <begin position="110"/>
        <end position="131"/>
    </location>
</feature>
<feature type="transmembrane region" description="Helical" evidence="8">
    <location>
        <begin position="280"/>
        <end position="308"/>
    </location>
</feature>
<feature type="transmembrane region" description="Helical" evidence="8">
    <location>
        <begin position="240"/>
        <end position="259"/>
    </location>
</feature>
<dbReference type="PANTHER" id="PTHR42718">
    <property type="entry name" value="MAJOR FACILITATOR SUPERFAMILY MULTIDRUG TRANSPORTER MFSC"/>
    <property type="match status" value="1"/>
</dbReference>
<dbReference type="InterPro" id="IPR011701">
    <property type="entry name" value="MFS"/>
</dbReference>
<dbReference type="GO" id="GO:0022857">
    <property type="term" value="F:transmembrane transporter activity"/>
    <property type="evidence" value="ECO:0007669"/>
    <property type="project" value="InterPro"/>
</dbReference>
<dbReference type="InterPro" id="IPR020846">
    <property type="entry name" value="MFS_dom"/>
</dbReference>
<evidence type="ECO:0000259" key="9">
    <source>
        <dbReference type="PROSITE" id="PS50850"/>
    </source>
</evidence>
<dbReference type="PROSITE" id="PS50850">
    <property type="entry name" value="MFS"/>
    <property type="match status" value="1"/>
</dbReference>
<dbReference type="SUPFAM" id="SSF103473">
    <property type="entry name" value="MFS general substrate transporter"/>
    <property type="match status" value="1"/>
</dbReference>
<feature type="transmembrane region" description="Helical" evidence="8">
    <location>
        <begin position="527"/>
        <end position="544"/>
    </location>
</feature>
<dbReference type="RefSeq" id="WP_188680206.1">
    <property type="nucleotide sequence ID" value="NZ_BMNY01000001.1"/>
</dbReference>
<dbReference type="InterPro" id="IPR036259">
    <property type="entry name" value="MFS_trans_sf"/>
</dbReference>
<dbReference type="Gene3D" id="1.20.1250.20">
    <property type="entry name" value="MFS general substrate transporter like domains"/>
    <property type="match status" value="1"/>
</dbReference>
<feature type="region of interest" description="Disordered" evidence="7">
    <location>
        <begin position="553"/>
        <end position="588"/>
    </location>
</feature>
<feature type="transmembrane region" description="Helical" evidence="8">
    <location>
        <begin position="143"/>
        <end position="164"/>
    </location>
</feature>
<dbReference type="Gene3D" id="1.20.1720.10">
    <property type="entry name" value="Multidrug resistance protein D"/>
    <property type="match status" value="1"/>
</dbReference>
<dbReference type="Proteomes" id="UP000632195">
    <property type="component" value="Unassembled WGS sequence"/>
</dbReference>
<keyword evidence="5 8" id="KW-1133">Transmembrane helix</keyword>
<keyword evidence="3" id="KW-1003">Cell membrane</keyword>
<dbReference type="PANTHER" id="PTHR42718:SF46">
    <property type="entry name" value="BLR6921 PROTEIN"/>
    <property type="match status" value="1"/>
</dbReference>
<feature type="transmembrane region" description="Helical" evidence="8">
    <location>
        <begin position="376"/>
        <end position="395"/>
    </location>
</feature>
<reference evidence="10" key="2">
    <citation type="submission" date="2022-09" db="EMBL/GenBank/DDBJ databases">
        <authorList>
            <person name="Sun Q."/>
            <person name="Ohkuma M."/>
        </authorList>
    </citation>
    <scope>NUCLEOTIDE SEQUENCE</scope>
    <source>
        <strain evidence="10">JCM 13583</strain>
    </source>
</reference>
<gene>
    <name evidence="10" type="ORF">GCM10007108_06110</name>
</gene>
<evidence type="ECO:0000313" key="10">
    <source>
        <dbReference type="EMBL" id="GGM70843.1"/>
    </source>
</evidence>
<feature type="transmembrane region" description="Helical" evidence="8">
    <location>
        <begin position="210"/>
        <end position="228"/>
    </location>
</feature>
<feature type="transmembrane region" description="Helical" evidence="8">
    <location>
        <begin position="320"/>
        <end position="339"/>
    </location>
</feature>
<feature type="transmembrane region" description="Helical" evidence="8">
    <location>
        <begin position="351"/>
        <end position="370"/>
    </location>
</feature>
<protein>
    <submittedName>
        <fullName evidence="10">MFS transporter</fullName>
    </submittedName>
</protein>
<evidence type="ECO:0000313" key="11">
    <source>
        <dbReference type="Proteomes" id="UP000632195"/>
    </source>
</evidence>
<proteinExistence type="predicted"/>
<keyword evidence="4 8" id="KW-0812">Transmembrane</keyword>
<keyword evidence="11" id="KW-1185">Reference proteome</keyword>
<evidence type="ECO:0000256" key="1">
    <source>
        <dbReference type="ARBA" id="ARBA00004651"/>
    </source>
</evidence>
<organism evidence="10 11">
    <name type="scientific">Thermogymnomonas acidicola</name>
    <dbReference type="NCBI Taxonomy" id="399579"/>
    <lineage>
        <taxon>Archaea</taxon>
        <taxon>Methanobacteriati</taxon>
        <taxon>Thermoplasmatota</taxon>
        <taxon>Thermoplasmata</taxon>
        <taxon>Thermoplasmatales</taxon>
        <taxon>Thermogymnomonas</taxon>
    </lineage>
</organism>
<keyword evidence="2" id="KW-0813">Transport</keyword>
<evidence type="ECO:0000256" key="7">
    <source>
        <dbReference type="SAM" id="MobiDB-lite"/>
    </source>
</evidence>
<accession>A0AA37F930</accession>
<comment type="caution">
    <text evidence="10">The sequence shown here is derived from an EMBL/GenBank/DDBJ whole genome shotgun (WGS) entry which is preliminary data.</text>
</comment>
<evidence type="ECO:0000256" key="3">
    <source>
        <dbReference type="ARBA" id="ARBA00022475"/>
    </source>
</evidence>
<feature type="transmembrane region" description="Helical" evidence="8">
    <location>
        <begin position="170"/>
        <end position="190"/>
    </location>
</feature>
<feature type="domain" description="Major facilitator superfamily (MFS) profile" evidence="9">
    <location>
        <begin position="8"/>
        <end position="468"/>
    </location>
</feature>
<feature type="transmembrane region" description="Helical" evidence="8">
    <location>
        <begin position="49"/>
        <end position="68"/>
    </location>
</feature>
<dbReference type="CDD" id="cd17321">
    <property type="entry name" value="MFS_MMR_MDR_like"/>
    <property type="match status" value="1"/>
</dbReference>
<dbReference type="AlphaFoldDB" id="A0AA37F930"/>